<dbReference type="SUPFAM" id="SSF54593">
    <property type="entry name" value="Glyoxalase/Bleomycin resistance protein/Dihydroxybiphenyl dioxygenase"/>
    <property type="match status" value="1"/>
</dbReference>
<dbReference type="AlphaFoldDB" id="A0A2P8DTP0"/>
<dbReference type="Pfam" id="PF19581">
    <property type="entry name" value="Glyoxalase_7"/>
    <property type="match status" value="1"/>
</dbReference>
<name>A0A2P8DTP0_9ACTN</name>
<evidence type="ECO:0000256" key="2">
    <source>
        <dbReference type="ARBA" id="ARBA00021572"/>
    </source>
</evidence>
<dbReference type="OrthoDB" id="6624781at2"/>
<dbReference type="EMBL" id="PYGA01000001">
    <property type="protein sequence ID" value="PSL00581.1"/>
    <property type="molecule type" value="Genomic_DNA"/>
</dbReference>
<gene>
    <name evidence="5" type="ORF">CLV63_10155</name>
</gene>
<evidence type="ECO:0000259" key="4">
    <source>
        <dbReference type="PROSITE" id="PS51819"/>
    </source>
</evidence>
<evidence type="ECO:0000256" key="1">
    <source>
        <dbReference type="ARBA" id="ARBA00011051"/>
    </source>
</evidence>
<organism evidence="5 6">
    <name type="scientific">Murinocardiopsis flavida</name>
    <dbReference type="NCBI Taxonomy" id="645275"/>
    <lineage>
        <taxon>Bacteria</taxon>
        <taxon>Bacillati</taxon>
        <taxon>Actinomycetota</taxon>
        <taxon>Actinomycetes</taxon>
        <taxon>Streptosporangiales</taxon>
        <taxon>Nocardiopsidaceae</taxon>
        <taxon>Murinocardiopsis</taxon>
    </lineage>
</organism>
<accession>A0A2P8DTP0</accession>
<keyword evidence="3" id="KW-0046">Antibiotic resistance</keyword>
<dbReference type="InterPro" id="IPR045517">
    <property type="entry name" value="Glyoxalase_8"/>
</dbReference>
<dbReference type="GO" id="GO:0046677">
    <property type="term" value="P:response to antibiotic"/>
    <property type="evidence" value="ECO:0007669"/>
    <property type="project" value="UniProtKB-KW"/>
</dbReference>
<comment type="similarity">
    <text evidence="1">Belongs to the bleomycin resistance protein family.</text>
</comment>
<dbReference type="InterPro" id="IPR029068">
    <property type="entry name" value="Glyas_Bleomycin-R_OHBP_Dase"/>
</dbReference>
<dbReference type="InterPro" id="IPR000335">
    <property type="entry name" value="Bleomycin-R"/>
</dbReference>
<protein>
    <recommendedName>
        <fullName evidence="2">Bleomycin resistance protein</fullName>
    </recommendedName>
</protein>
<reference evidence="5 6" key="1">
    <citation type="submission" date="2018-03" db="EMBL/GenBank/DDBJ databases">
        <title>Genomic Encyclopedia of Archaeal and Bacterial Type Strains, Phase II (KMG-II): from individual species to whole genera.</title>
        <authorList>
            <person name="Goeker M."/>
        </authorList>
    </citation>
    <scope>NUCLEOTIDE SEQUENCE [LARGE SCALE GENOMIC DNA]</scope>
    <source>
        <strain evidence="5 6">DSM 45312</strain>
    </source>
</reference>
<proteinExistence type="inferred from homology"/>
<evidence type="ECO:0000313" key="6">
    <source>
        <dbReference type="Proteomes" id="UP000240542"/>
    </source>
</evidence>
<dbReference type="InterPro" id="IPR037523">
    <property type="entry name" value="VOC_core"/>
</dbReference>
<feature type="domain" description="VOC" evidence="4">
    <location>
        <begin position="59"/>
        <end position="176"/>
    </location>
</feature>
<dbReference type="Proteomes" id="UP000240542">
    <property type="component" value="Unassembled WGS sequence"/>
</dbReference>
<dbReference type="Pfam" id="PF20066">
    <property type="entry name" value="Glyoxalase_8"/>
    <property type="match status" value="1"/>
</dbReference>
<keyword evidence="6" id="KW-1185">Reference proteome</keyword>
<evidence type="ECO:0000256" key="3">
    <source>
        <dbReference type="ARBA" id="ARBA00023251"/>
    </source>
</evidence>
<evidence type="ECO:0000313" key="5">
    <source>
        <dbReference type="EMBL" id="PSL00581.1"/>
    </source>
</evidence>
<dbReference type="RefSeq" id="WP_106580791.1">
    <property type="nucleotide sequence ID" value="NZ_PYGA01000001.1"/>
</dbReference>
<sequence>MEMTTADAKRAAAALRADLAQAGARPLSHGRSLEIVAHQLGYRDWNTAAAALGDPADSGAGHPVPVLRIQDDRLAREFYLDYLGCTVEWEHRFEPGMPLYLRLRRDRMVIDLSGHHGDGVPGSVVWVPVADIGALHRELSANPYPRIRPGVDKEAPGGPTLAVTDPFANTIRFCEPTG</sequence>
<comment type="caution">
    <text evidence="5">The sequence shown here is derived from an EMBL/GenBank/DDBJ whole genome shotgun (WGS) entry which is preliminary data.</text>
</comment>
<dbReference type="Gene3D" id="3.10.180.10">
    <property type="entry name" value="2,3-Dihydroxybiphenyl 1,2-Dioxygenase, domain 1"/>
    <property type="match status" value="1"/>
</dbReference>
<dbReference type="PROSITE" id="PS51819">
    <property type="entry name" value="VOC"/>
    <property type="match status" value="1"/>
</dbReference>